<evidence type="ECO:0000256" key="2">
    <source>
        <dbReference type="ARBA" id="ARBA00005808"/>
    </source>
</evidence>
<feature type="transmembrane region" description="Helical" evidence="7">
    <location>
        <begin position="194"/>
        <end position="216"/>
    </location>
</feature>
<accession>A0A813W1K4</accession>
<dbReference type="PANTHER" id="PTHR10010">
    <property type="entry name" value="SOLUTE CARRIER FAMILY 34 SODIUM PHOSPHATE , MEMBER 2-RELATED"/>
    <property type="match status" value="1"/>
</dbReference>
<keyword evidence="6 7" id="KW-0472">Membrane</keyword>
<gene>
    <name evidence="8" type="ORF">OXX778_LOCUS8689</name>
</gene>
<dbReference type="GO" id="GO:0005436">
    <property type="term" value="F:sodium:phosphate symporter activity"/>
    <property type="evidence" value="ECO:0007669"/>
    <property type="project" value="InterPro"/>
</dbReference>
<proteinExistence type="inferred from homology"/>
<dbReference type="EMBL" id="CAJNOC010001217">
    <property type="protein sequence ID" value="CAF0845720.1"/>
    <property type="molecule type" value="Genomic_DNA"/>
</dbReference>
<dbReference type="GO" id="GO:0044341">
    <property type="term" value="P:sodium-dependent phosphate transport"/>
    <property type="evidence" value="ECO:0007669"/>
    <property type="project" value="InterPro"/>
</dbReference>
<keyword evidence="4 7" id="KW-0812">Transmembrane</keyword>
<keyword evidence="9" id="KW-1185">Reference proteome</keyword>
<feature type="transmembrane region" description="Helical" evidence="7">
    <location>
        <begin position="63"/>
        <end position="83"/>
    </location>
</feature>
<evidence type="ECO:0000313" key="8">
    <source>
        <dbReference type="EMBL" id="CAF0845720.1"/>
    </source>
</evidence>
<dbReference type="PANTHER" id="PTHR10010:SF46">
    <property type="entry name" value="SODIUM-DEPENDENT PHOSPHATE TRANSPORT PROTEIN 2B"/>
    <property type="match status" value="1"/>
</dbReference>
<comment type="similarity">
    <text evidence="2">Belongs to the SLC34A transporter family.</text>
</comment>
<keyword evidence="5 7" id="KW-1133">Transmembrane helix</keyword>
<name>A0A813W1K4_9BILA</name>
<organism evidence="8 9">
    <name type="scientific">Brachionus calyciflorus</name>
    <dbReference type="NCBI Taxonomy" id="104777"/>
    <lineage>
        <taxon>Eukaryota</taxon>
        <taxon>Metazoa</taxon>
        <taxon>Spiralia</taxon>
        <taxon>Gnathifera</taxon>
        <taxon>Rotifera</taxon>
        <taxon>Eurotatoria</taxon>
        <taxon>Monogononta</taxon>
        <taxon>Pseudotrocha</taxon>
        <taxon>Ploima</taxon>
        <taxon>Brachionidae</taxon>
        <taxon>Brachionus</taxon>
    </lineage>
</organism>
<comment type="caution">
    <text evidence="8">The sequence shown here is derived from an EMBL/GenBank/DDBJ whole genome shotgun (WGS) entry which is preliminary data.</text>
</comment>
<evidence type="ECO:0000256" key="7">
    <source>
        <dbReference type="SAM" id="Phobius"/>
    </source>
</evidence>
<dbReference type="Proteomes" id="UP000663879">
    <property type="component" value="Unassembled WGS sequence"/>
</dbReference>
<evidence type="ECO:0000256" key="4">
    <source>
        <dbReference type="ARBA" id="ARBA00022692"/>
    </source>
</evidence>
<dbReference type="OrthoDB" id="76259at2759"/>
<feature type="transmembrane region" description="Helical" evidence="7">
    <location>
        <begin position="153"/>
        <end position="173"/>
    </location>
</feature>
<dbReference type="GO" id="GO:0016324">
    <property type="term" value="C:apical plasma membrane"/>
    <property type="evidence" value="ECO:0007669"/>
    <property type="project" value="UniProtKB-SubCell"/>
</dbReference>
<keyword evidence="3" id="KW-1003">Cell membrane</keyword>
<evidence type="ECO:0000256" key="1">
    <source>
        <dbReference type="ARBA" id="ARBA00004424"/>
    </source>
</evidence>
<sequence>MKIEKQEKILAGIYFMMNFSFEKTPVNNIQVETKDDFDKSIELTDEESEIERPWSNYRYNEKVGFIFLLILKILLFLLLLYLFLLSLNFMTIGFSLVSPYALNASNTIQFMLKNPLSGLALGVLIATIFDVPATTSIVVSMVGAGIIPSVKTAIPIIMGSNIGSCATNIYIALTLSGDPNEFKRAFSAATLNDIFNYLTTAVLLTLEILFDFLSVLSEKLTDLMLGNNEALKKANFIREILHPISDLFIKLDYDQINHIKIKRDFFAFKFK</sequence>
<evidence type="ECO:0000313" key="9">
    <source>
        <dbReference type="Proteomes" id="UP000663879"/>
    </source>
</evidence>
<evidence type="ECO:0000256" key="3">
    <source>
        <dbReference type="ARBA" id="ARBA00022475"/>
    </source>
</evidence>
<dbReference type="Pfam" id="PF02690">
    <property type="entry name" value="Na_Pi_cotrans"/>
    <property type="match status" value="1"/>
</dbReference>
<reference evidence="8" key="1">
    <citation type="submission" date="2021-02" db="EMBL/GenBank/DDBJ databases">
        <authorList>
            <person name="Nowell W R."/>
        </authorList>
    </citation>
    <scope>NUCLEOTIDE SEQUENCE</scope>
    <source>
        <strain evidence="8">Ploen Becks lab</strain>
    </source>
</reference>
<evidence type="ECO:0000256" key="5">
    <source>
        <dbReference type="ARBA" id="ARBA00022989"/>
    </source>
</evidence>
<comment type="subcellular location">
    <subcellularLocation>
        <location evidence="1">Apical cell membrane</location>
        <topology evidence="1">Multi-pass membrane protein</topology>
    </subcellularLocation>
</comment>
<evidence type="ECO:0000256" key="6">
    <source>
        <dbReference type="ARBA" id="ARBA00023136"/>
    </source>
</evidence>
<dbReference type="AlphaFoldDB" id="A0A813W1K4"/>
<dbReference type="InterPro" id="IPR003841">
    <property type="entry name" value="Na/Pi_transpt"/>
</dbReference>
<protein>
    <submittedName>
        <fullName evidence="8">Uncharacterized protein</fullName>
    </submittedName>
</protein>
<feature type="transmembrane region" description="Helical" evidence="7">
    <location>
        <begin position="119"/>
        <end position="147"/>
    </location>
</feature>